<feature type="region of interest" description="Disordered" evidence="3">
    <location>
        <begin position="319"/>
        <end position="360"/>
    </location>
</feature>
<dbReference type="PANTHER" id="PTHR32347">
    <property type="entry name" value="EFFLUX SYSTEM COMPONENT YKNX-RELATED"/>
    <property type="match status" value="1"/>
</dbReference>
<feature type="compositionally biased region" description="Low complexity" evidence="3">
    <location>
        <begin position="342"/>
        <end position="360"/>
    </location>
</feature>
<evidence type="ECO:0000259" key="5">
    <source>
        <dbReference type="Pfam" id="PF25967"/>
    </source>
</evidence>
<dbReference type="PANTHER" id="PTHR32347:SF23">
    <property type="entry name" value="BLL5650 PROTEIN"/>
    <property type="match status" value="1"/>
</dbReference>
<gene>
    <name evidence="7" type="ORF">FHR34_003371</name>
</gene>
<dbReference type="AlphaFoldDB" id="A0A7W7R2T1"/>
<dbReference type="Gene3D" id="2.40.50.100">
    <property type="match status" value="1"/>
</dbReference>
<comment type="caution">
    <text evidence="7">The sequence shown here is derived from an EMBL/GenBank/DDBJ whole genome shotgun (WGS) entry which is preliminary data.</text>
</comment>
<feature type="chain" id="PRO_5030701789" evidence="4">
    <location>
        <begin position="29"/>
        <end position="565"/>
    </location>
</feature>
<evidence type="ECO:0000256" key="3">
    <source>
        <dbReference type="SAM" id="MobiDB-lite"/>
    </source>
</evidence>
<accession>A0A7W7R2T1</accession>
<keyword evidence="4" id="KW-0732">Signal</keyword>
<feature type="compositionally biased region" description="Low complexity" evidence="3">
    <location>
        <begin position="153"/>
        <end position="188"/>
    </location>
</feature>
<proteinExistence type="predicted"/>
<dbReference type="Gene3D" id="2.40.30.170">
    <property type="match status" value="1"/>
</dbReference>
<evidence type="ECO:0000313" key="8">
    <source>
        <dbReference type="Proteomes" id="UP000540506"/>
    </source>
</evidence>
<feature type="domain" description="YknX-like beta-barrel" evidence="6">
    <location>
        <begin position="370"/>
        <end position="453"/>
    </location>
</feature>
<evidence type="ECO:0000256" key="4">
    <source>
        <dbReference type="SAM" id="SignalP"/>
    </source>
</evidence>
<comment type="subcellular location">
    <subcellularLocation>
        <location evidence="1">Cell envelope</location>
    </subcellularLocation>
</comment>
<keyword evidence="8" id="KW-1185">Reference proteome</keyword>
<dbReference type="Proteomes" id="UP000540506">
    <property type="component" value="Unassembled WGS sequence"/>
</dbReference>
<dbReference type="Gene3D" id="2.40.420.20">
    <property type="match status" value="1"/>
</dbReference>
<feature type="domain" description="Multidrug resistance protein MdtA-like C-terminal permuted SH3" evidence="5">
    <location>
        <begin position="460"/>
        <end position="514"/>
    </location>
</feature>
<evidence type="ECO:0000256" key="1">
    <source>
        <dbReference type="ARBA" id="ARBA00004196"/>
    </source>
</evidence>
<name>A0A7W7R2T1_KITKI</name>
<dbReference type="InterPro" id="IPR058636">
    <property type="entry name" value="Beta-barrel_YknX"/>
</dbReference>
<organism evidence="7 8">
    <name type="scientific">Kitasatospora kifunensis</name>
    <name type="common">Streptomyces kifunensis</name>
    <dbReference type="NCBI Taxonomy" id="58351"/>
    <lineage>
        <taxon>Bacteria</taxon>
        <taxon>Bacillati</taxon>
        <taxon>Actinomycetota</taxon>
        <taxon>Actinomycetes</taxon>
        <taxon>Kitasatosporales</taxon>
        <taxon>Streptomycetaceae</taxon>
        <taxon>Kitasatospora</taxon>
    </lineage>
</organism>
<dbReference type="InterPro" id="IPR050465">
    <property type="entry name" value="UPF0194_transport"/>
</dbReference>
<keyword evidence="2" id="KW-0175">Coiled coil</keyword>
<feature type="region of interest" description="Disordered" evidence="3">
    <location>
        <begin position="153"/>
        <end position="257"/>
    </location>
</feature>
<dbReference type="Pfam" id="PF25967">
    <property type="entry name" value="RND-MFP_C"/>
    <property type="match status" value="1"/>
</dbReference>
<dbReference type="RefSeq" id="WP_184936335.1">
    <property type="nucleotide sequence ID" value="NZ_JACHJV010000001.1"/>
</dbReference>
<feature type="compositionally biased region" description="Low complexity" evidence="3">
    <location>
        <begin position="325"/>
        <end position="334"/>
    </location>
</feature>
<evidence type="ECO:0000313" key="7">
    <source>
        <dbReference type="EMBL" id="MBB4924378.1"/>
    </source>
</evidence>
<feature type="compositionally biased region" description="Low complexity" evidence="3">
    <location>
        <begin position="204"/>
        <end position="244"/>
    </location>
</feature>
<feature type="signal peptide" evidence="4">
    <location>
        <begin position="1"/>
        <end position="28"/>
    </location>
</feature>
<dbReference type="Pfam" id="PF25990">
    <property type="entry name" value="Beta-barrel_YknX"/>
    <property type="match status" value="1"/>
</dbReference>
<reference evidence="7 8" key="1">
    <citation type="submission" date="2020-08" db="EMBL/GenBank/DDBJ databases">
        <title>Sequencing the genomes of 1000 actinobacteria strains.</title>
        <authorList>
            <person name="Klenk H.-P."/>
        </authorList>
    </citation>
    <scope>NUCLEOTIDE SEQUENCE [LARGE SCALE GENOMIC DNA]</scope>
    <source>
        <strain evidence="7 8">DSM 41654</strain>
    </source>
</reference>
<evidence type="ECO:0000259" key="6">
    <source>
        <dbReference type="Pfam" id="PF25990"/>
    </source>
</evidence>
<dbReference type="Gene3D" id="1.10.287.470">
    <property type="entry name" value="Helix hairpin bin"/>
    <property type="match status" value="1"/>
</dbReference>
<dbReference type="GO" id="GO:0030313">
    <property type="term" value="C:cell envelope"/>
    <property type="evidence" value="ECO:0007669"/>
    <property type="project" value="UniProtKB-SubCell"/>
</dbReference>
<dbReference type="EMBL" id="JACHJV010000001">
    <property type="protein sequence ID" value="MBB4924378.1"/>
    <property type="molecule type" value="Genomic_DNA"/>
</dbReference>
<protein>
    <submittedName>
        <fullName evidence="7">Multidrug efflux pump subunit AcrA (Membrane-fusion protein)</fullName>
    </submittedName>
</protein>
<sequence>MKVLPRRRGAVLVNSVLGVALLAGGALAYTTVNSTSSAAAGKPLARTATVSKGTVLATVSGSGTLSSPTDAGENFVTGGKLTAVKVSVGDTVTQGEVLATVDTTAAQQALDAANGALTEAQAGLASAQANLTKAQAGTTTTTTVPVGSTGAVQASWVQSSPSPSASDSPTASPSPIASASSPATHGSGSRSGGGSTPVTAAPVSSTDSSSGGSSGTSGNSNSGSTGSNTGNSSNSNSGGSSDNSGSGGNARSDVPAPQTTTITTTKVDPAAVAQAQQQVTQAQQQVATAQTGVTNAQTALAGTTLTASVGGTVASISNKVGDTVAGTGSSTDSSGGAGGSSAGSSSSKTTSASTSSTPSGFIVITNPTGMQVTADFSELDSLKLKKGEAATVTLNAQSSTTLSASVLSVSSLPVSSGSSSAGAAGSAVQYGAVLQINGDTSALRTGLSATISVVTGEADNALSVPATALSGTGTSRTATLVKPDGTTSRVDVTVGVVGDTTVQVVSGLNQGDKVQLASATSGGSNGFPSGAFPGGFGGGAGGGGGRGGAGGAGGGAGGGGGRGGN</sequence>
<dbReference type="InterPro" id="IPR058627">
    <property type="entry name" value="MdtA-like_C"/>
</dbReference>
<feature type="region of interest" description="Disordered" evidence="3">
    <location>
        <begin position="544"/>
        <end position="565"/>
    </location>
</feature>
<evidence type="ECO:0000256" key="2">
    <source>
        <dbReference type="ARBA" id="ARBA00023054"/>
    </source>
</evidence>